<evidence type="ECO:0000313" key="1">
    <source>
        <dbReference type="EnsemblFungi" id="FOXG_16457P0"/>
    </source>
</evidence>
<dbReference type="Proteomes" id="UP000002489">
    <property type="component" value="Unassembled WGS sequence"/>
</dbReference>
<sequence>MCRSLPCLPQRKGFVAAAGQAGRFQAFDKTCNKPENGNVPRLFSFPLSAPGIVQRGHQCKEFFLQLAIVPRYFVPWRTGYARLLQNAVFNHMRYHPGGLSIMLCLDIPVPRCVQKLIFEPPVCLLNVQDIKAVNLIRKFGDEFGRRRDEIDQACSLASGPSDVVILLERPHESQTYHGTFGEFVKRCKTLKSVDELIRFSSKIARSIHTVTVLDTFSFKPQDSAHLSYRRSRLLSQDFAANIHQAKTTTPDS</sequence>
<dbReference type="AlphaFoldDB" id="A0A0D2YIU3"/>
<protein>
    <submittedName>
        <fullName evidence="1">Uncharacterized protein</fullName>
    </submittedName>
</protein>
<name>A0A0D2YIU3_FUSOF</name>
<reference evidence="2" key="1">
    <citation type="journal article" date="2012" name="Mol. Plant Microbe Interact.">
        <title>A highly conserved effector in Fusarium oxysporum is required for full virulence on Arabidopsis.</title>
        <authorList>
            <person name="Thatcher L.F."/>
            <person name="Gardiner D.M."/>
            <person name="Kazan K."/>
            <person name="Manners J."/>
        </authorList>
    </citation>
    <scope>NUCLEOTIDE SEQUENCE [LARGE SCALE GENOMIC DNA]</scope>
    <source>
        <strain evidence="2">Fo5176</strain>
    </source>
</reference>
<dbReference type="EnsemblFungi" id="FOXG_16457T0">
    <property type="protein sequence ID" value="FOXG_16457P0"/>
    <property type="gene ID" value="FOXG_16457"/>
</dbReference>
<proteinExistence type="predicted"/>
<evidence type="ECO:0000313" key="2">
    <source>
        <dbReference type="Proteomes" id="UP000002489"/>
    </source>
</evidence>
<accession>A0A0D2YIU3</accession>
<organism evidence="1 2">
    <name type="scientific">Fusarium oxysporum (strain Fo5176)</name>
    <name type="common">Fusarium vascular wilt</name>
    <dbReference type="NCBI Taxonomy" id="660025"/>
    <lineage>
        <taxon>Eukaryota</taxon>
        <taxon>Fungi</taxon>
        <taxon>Dikarya</taxon>
        <taxon>Ascomycota</taxon>
        <taxon>Pezizomycotina</taxon>
        <taxon>Sordariomycetes</taxon>
        <taxon>Hypocreomycetidae</taxon>
        <taxon>Hypocreales</taxon>
        <taxon>Nectriaceae</taxon>
        <taxon>Fusarium</taxon>
        <taxon>Fusarium oxysporum species complex</taxon>
    </lineage>
</organism>
<reference evidence="1" key="2">
    <citation type="submission" date="2025-08" db="UniProtKB">
        <authorList>
            <consortium name="EnsemblFungi"/>
        </authorList>
    </citation>
    <scope>IDENTIFICATION</scope>
    <source>
        <strain evidence="1">4287 / CBS 123668 / FGSC 9935 / NRRL 34936</strain>
    </source>
</reference>